<comment type="subcellular location">
    <subcellularLocation>
        <location evidence="1">Golgi apparatus membrane</location>
        <topology evidence="1">Single-pass type II membrane protein</topology>
    </subcellularLocation>
</comment>
<keyword evidence="4" id="KW-0812">Transmembrane</keyword>
<dbReference type="GO" id="GO:0016757">
    <property type="term" value="F:glycosyltransferase activity"/>
    <property type="evidence" value="ECO:0007669"/>
    <property type="project" value="UniProtKB-KW"/>
</dbReference>
<dbReference type="InterPro" id="IPR040911">
    <property type="entry name" value="Exostosin_GT47"/>
</dbReference>
<keyword evidence="5" id="KW-0333">Golgi apparatus</keyword>
<feature type="domain" description="Exostosin GT47" evidence="6">
    <location>
        <begin position="118"/>
        <end position="404"/>
    </location>
</feature>
<evidence type="ECO:0000259" key="6">
    <source>
        <dbReference type="Pfam" id="PF03016"/>
    </source>
</evidence>
<evidence type="ECO:0000256" key="3">
    <source>
        <dbReference type="ARBA" id="ARBA00022676"/>
    </source>
</evidence>
<dbReference type="Proteomes" id="UP001237642">
    <property type="component" value="Unassembled WGS sequence"/>
</dbReference>
<dbReference type="EMBL" id="JAUIZM010000008">
    <property type="protein sequence ID" value="KAK1370185.1"/>
    <property type="molecule type" value="Genomic_DNA"/>
</dbReference>
<sequence length="455" mass="52217">MIIHAASKPPFLLHCKYLLFILIFSCPNTHHHFGLFSLSSSTNTLSINLQQDSAFNISIGTEGEGNVGRVEQRLARARLAIREAVRTRRYLSNKNESFVPRGSIYRNVYAFHQSHIEMNKSFKVWVYREGDDPIFHNGPMKDIYSIEGQVIDELDTSGKSPYSAHHPDEATVFFLPFSVTKAVLYLYPVPRAHYQRYHLQNVVTDYISIISHKYPYWNRSSGADHFFIGCHDWGPDVSAASPLLYKNVIRVLCNANTSEGFNPTRDATLPEIKIPVESLDIPSLGQNPSNRSIFAFFAGGNHGDVRSFLFEHWYDKNDTDIQVHSYLPENLDYYELMGSAKFCLCPSGWEVASPRVIESIYAGCVPVIICDNYILPFSDVLDWTRFSIHISVADIPHIKKILKNVTFNEYLQKQKLLKEVQRHFTIHRPAEPFDLLDMVFHSIWLRRLNLKILGT</sequence>
<evidence type="ECO:0000313" key="7">
    <source>
        <dbReference type="EMBL" id="KAK1370185.1"/>
    </source>
</evidence>
<dbReference type="AlphaFoldDB" id="A0AAD8MC92"/>
<comment type="caution">
    <text evidence="7">The sequence shown here is derived from an EMBL/GenBank/DDBJ whole genome shotgun (WGS) entry which is preliminary data.</text>
</comment>
<name>A0AAD8MC92_9APIA</name>
<proteinExistence type="inferred from homology"/>
<protein>
    <submittedName>
        <fullName evidence="7">Exostosin domain-containing protein</fullName>
    </submittedName>
</protein>
<organism evidence="7 8">
    <name type="scientific">Heracleum sosnowskyi</name>
    <dbReference type="NCBI Taxonomy" id="360622"/>
    <lineage>
        <taxon>Eukaryota</taxon>
        <taxon>Viridiplantae</taxon>
        <taxon>Streptophyta</taxon>
        <taxon>Embryophyta</taxon>
        <taxon>Tracheophyta</taxon>
        <taxon>Spermatophyta</taxon>
        <taxon>Magnoliopsida</taxon>
        <taxon>eudicotyledons</taxon>
        <taxon>Gunneridae</taxon>
        <taxon>Pentapetalae</taxon>
        <taxon>asterids</taxon>
        <taxon>campanulids</taxon>
        <taxon>Apiales</taxon>
        <taxon>Apiaceae</taxon>
        <taxon>Apioideae</taxon>
        <taxon>apioid superclade</taxon>
        <taxon>Tordylieae</taxon>
        <taxon>Tordyliinae</taxon>
        <taxon>Heracleum</taxon>
    </lineage>
</organism>
<keyword evidence="4" id="KW-0735">Signal-anchor</keyword>
<accession>A0AAD8MC92</accession>
<dbReference type="PANTHER" id="PTHR11062:SF365">
    <property type="entry name" value="EXOSTOSIN GT47 DOMAIN-CONTAINING PROTEIN"/>
    <property type="match status" value="1"/>
</dbReference>
<comment type="similarity">
    <text evidence="2">Belongs to the glycosyltransferase 47 family.</text>
</comment>
<evidence type="ECO:0000256" key="4">
    <source>
        <dbReference type="ARBA" id="ARBA00022968"/>
    </source>
</evidence>
<reference evidence="7" key="2">
    <citation type="submission" date="2023-05" db="EMBL/GenBank/DDBJ databases">
        <authorList>
            <person name="Schelkunov M.I."/>
        </authorList>
    </citation>
    <scope>NUCLEOTIDE SEQUENCE</scope>
    <source>
        <strain evidence="7">Hsosn_3</strain>
        <tissue evidence="7">Leaf</tissue>
    </source>
</reference>
<keyword evidence="8" id="KW-1185">Reference proteome</keyword>
<evidence type="ECO:0000256" key="1">
    <source>
        <dbReference type="ARBA" id="ARBA00004323"/>
    </source>
</evidence>
<dbReference type="PANTHER" id="PTHR11062">
    <property type="entry name" value="EXOSTOSIN HEPARAN SULFATE GLYCOSYLTRANSFERASE -RELATED"/>
    <property type="match status" value="1"/>
</dbReference>
<keyword evidence="3" id="KW-0328">Glycosyltransferase</keyword>
<keyword evidence="3" id="KW-0808">Transferase</keyword>
<reference evidence="7" key="1">
    <citation type="submission" date="2023-02" db="EMBL/GenBank/DDBJ databases">
        <title>Genome of toxic invasive species Heracleum sosnowskyi carries increased number of genes despite the absence of recent whole-genome duplications.</title>
        <authorList>
            <person name="Schelkunov M."/>
            <person name="Shtratnikova V."/>
            <person name="Makarenko M."/>
            <person name="Klepikova A."/>
            <person name="Omelchenko D."/>
            <person name="Novikova G."/>
            <person name="Obukhova E."/>
            <person name="Bogdanov V."/>
            <person name="Penin A."/>
            <person name="Logacheva M."/>
        </authorList>
    </citation>
    <scope>NUCLEOTIDE SEQUENCE</scope>
    <source>
        <strain evidence="7">Hsosn_3</strain>
        <tissue evidence="7">Leaf</tissue>
    </source>
</reference>
<evidence type="ECO:0000313" key="8">
    <source>
        <dbReference type="Proteomes" id="UP001237642"/>
    </source>
</evidence>
<dbReference type="InterPro" id="IPR004263">
    <property type="entry name" value="Exostosin"/>
</dbReference>
<gene>
    <name evidence="7" type="ORF">POM88_036277</name>
</gene>
<evidence type="ECO:0000256" key="5">
    <source>
        <dbReference type="ARBA" id="ARBA00023034"/>
    </source>
</evidence>
<dbReference type="GO" id="GO:0000139">
    <property type="term" value="C:Golgi membrane"/>
    <property type="evidence" value="ECO:0007669"/>
    <property type="project" value="UniProtKB-SubCell"/>
</dbReference>
<dbReference type="Pfam" id="PF03016">
    <property type="entry name" value="Exostosin_GT47"/>
    <property type="match status" value="1"/>
</dbReference>
<evidence type="ECO:0000256" key="2">
    <source>
        <dbReference type="ARBA" id="ARBA00010271"/>
    </source>
</evidence>